<sequence>MTAIFPKVQPYGIVEYGFSPTVQRFPKSMANGAPSWADQWGAGGLNDDDDYDDKNKESGKDNKKMEKAKAFASSSFGKAKAAAAVGASKAKSGTTTGIKWMKAQYQKRTSK</sequence>
<dbReference type="PANTHER" id="PTHR33386:SF13">
    <property type="entry name" value="EXPRESSED PROTEIN"/>
    <property type="match status" value="1"/>
</dbReference>
<name>A0A8J5I0L0_ZINOF</name>
<dbReference type="AlphaFoldDB" id="A0A8J5I0L0"/>
<evidence type="ECO:0000313" key="2">
    <source>
        <dbReference type="EMBL" id="KAG6533180.1"/>
    </source>
</evidence>
<feature type="region of interest" description="Disordered" evidence="1">
    <location>
        <begin position="28"/>
        <end position="67"/>
    </location>
</feature>
<keyword evidence="3" id="KW-1185">Reference proteome</keyword>
<feature type="compositionally biased region" description="Basic and acidic residues" evidence="1">
    <location>
        <begin position="53"/>
        <end position="67"/>
    </location>
</feature>
<organism evidence="2 3">
    <name type="scientific">Zingiber officinale</name>
    <name type="common">Ginger</name>
    <name type="synonym">Amomum zingiber</name>
    <dbReference type="NCBI Taxonomy" id="94328"/>
    <lineage>
        <taxon>Eukaryota</taxon>
        <taxon>Viridiplantae</taxon>
        <taxon>Streptophyta</taxon>
        <taxon>Embryophyta</taxon>
        <taxon>Tracheophyta</taxon>
        <taxon>Spermatophyta</taxon>
        <taxon>Magnoliopsida</taxon>
        <taxon>Liliopsida</taxon>
        <taxon>Zingiberales</taxon>
        <taxon>Zingiberaceae</taxon>
        <taxon>Zingiber</taxon>
    </lineage>
</organism>
<dbReference type="Proteomes" id="UP000734854">
    <property type="component" value="Unassembled WGS sequence"/>
</dbReference>
<dbReference type="PANTHER" id="PTHR33386">
    <property type="entry name" value="OS02G0740600 PROTEIN"/>
    <property type="match status" value="1"/>
</dbReference>
<evidence type="ECO:0000256" key="1">
    <source>
        <dbReference type="SAM" id="MobiDB-lite"/>
    </source>
</evidence>
<comment type="caution">
    <text evidence="2">The sequence shown here is derived from an EMBL/GenBank/DDBJ whole genome shotgun (WGS) entry which is preliminary data.</text>
</comment>
<dbReference type="EMBL" id="JACMSC010000002">
    <property type="protein sequence ID" value="KAG6533180.1"/>
    <property type="molecule type" value="Genomic_DNA"/>
</dbReference>
<accession>A0A8J5I0L0</accession>
<proteinExistence type="predicted"/>
<reference evidence="2 3" key="1">
    <citation type="submission" date="2020-08" db="EMBL/GenBank/DDBJ databases">
        <title>Plant Genome Project.</title>
        <authorList>
            <person name="Zhang R.-G."/>
        </authorList>
    </citation>
    <scope>NUCLEOTIDE SEQUENCE [LARGE SCALE GENOMIC DNA]</scope>
    <source>
        <tissue evidence="2">Rhizome</tissue>
    </source>
</reference>
<protein>
    <submittedName>
        <fullName evidence="2">Uncharacterized protein</fullName>
    </submittedName>
</protein>
<gene>
    <name evidence="2" type="ORF">ZIOFF_007046</name>
</gene>
<evidence type="ECO:0000313" key="3">
    <source>
        <dbReference type="Proteomes" id="UP000734854"/>
    </source>
</evidence>